<keyword evidence="3" id="KW-1185">Reference proteome</keyword>
<feature type="compositionally biased region" description="Pro residues" evidence="1">
    <location>
        <begin position="66"/>
        <end position="80"/>
    </location>
</feature>
<dbReference type="GeneTree" id="ENSGT01060000249236"/>
<feature type="compositionally biased region" description="Polar residues" evidence="1">
    <location>
        <begin position="108"/>
        <end position="121"/>
    </location>
</feature>
<organism evidence="2 3">
    <name type="scientific">Aquila chrysaetos chrysaetos</name>
    <dbReference type="NCBI Taxonomy" id="223781"/>
    <lineage>
        <taxon>Eukaryota</taxon>
        <taxon>Metazoa</taxon>
        <taxon>Chordata</taxon>
        <taxon>Craniata</taxon>
        <taxon>Vertebrata</taxon>
        <taxon>Euteleostomi</taxon>
        <taxon>Archelosauria</taxon>
        <taxon>Archosauria</taxon>
        <taxon>Dinosauria</taxon>
        <taxon>Saurischia</taxon>
        <taxon>Theropoda</taxon>
        <taxon>Coelurosauria</taxon>
        <taxon>Aves</taxon>
        <taxon>Neognathae</taxon>
        <taxon>Neoaves</taxon>
        <taxon>Telluraves</taxon>
        <taxon>Accipitrimorphae</taxon>
        <taxon>Accipitriformes</taxon>
        <taxon>Accipitridae</taxon>
        <taxon>Accipitrinae</taxon>
        <taxon>Aquila</taxon>
    </lineage>
</organism>
<feature type="region of interest" description="Disordered" evidence="1">
    <location>
        <begin position="51"/>
        <end position="121"/>
    </location>
</feature>
<dbReference type="AlphaFoldDB" id="A0A663EDW1"/>
<accession>A0A663EDW1</accession>
<dbReference type="InterPro" id="IPR038195">
    <property type="entry name" value="Apo_CIII_sf"/>
</dbReference>
<dbReference type="Proteomes" id="UP000472275">
    <property type="component" value="Chromosome 8"/>
</dbReference>
<evidence type="ECO:0000313" key="3">
    <source>
        <dbReference type="Proteomes" id="UP000472275"/>
    </source>
</evidence>
<reference evidence="2" key="1">
    <citation type="submission" date="2025-08" db="UniProtKB">
        <authorList>
            <consortium name="Ensembl"/>
        </authorList>
    </citation>
    <scope>IDENTIFICATION</scope>
</reference>
<evidence type="ECO:0000256" key="1">
    <source>
        <dbReference type="SAM" id="MobiDB-lite"/>
    </source>
</evidence>
<protein>
    <submittedName>
        <fullName evidence="2">Uncharacterized protein</fullName>
    </submittedName>
</protein>
<dbReference type="InParanoid" id="A0A663EDW1"/>
<sequence>GQPPAALVPGRFPNSWLVLAGDDAPREPEMLVRKVQEYAQKATAMAKTAFSMVQESDAAQQARCPPALPPPPPPPPPSPGTWPCRPAAHGGARPVPRSEPPPLAGNGWRTTPTWRNSGWSG</sequence>
<proteinExistence type="predicted"/>
<evidence type="ECO:0000313" key="2">
    <source>
        <dbReference type="Ensembl" id="ENSACCP00020010517.1"/>
    </source>
</evidence>
<reference evidence="2" key="2">
    <citation type="submission" date="2025-09" db="UniProtKB">
        <authorList>
            <consortium name="Ensembl"/>
        </authorList>
    </citation>
    <scope>IDENTIFICATION</scope>
</reference>
<dbReference type="Ensembl" id="ENSACCT00020010986.1">
    <property type="protein sequence ID" value="ENSACCP00020010517.1"/>
    <property type="gene ID" value="ENSACCG00020007192.1"/>
</dbReference>
<name>A0A663EDW1_AQUCH</name>
<dbReference type="Gene3D" id="6.10.90.10">
    <property type="entry name" value="Apolipoprotein CIII"/>
    <property type="match status" value="1"/>
</dbReference>